<proteinExistence type="predicted"/>
<reference evidence="2" key="1">
    <citation type="journal article" date="2020" name="G3 (Bethesda)">
        <title>High-Quality Assemblies for Three Invasive Social Wasps from the &lt;i&gt;Vespula&lt;/i&gt; Genus.</title>
        <authorList>
            <person name="Harrop T.W.R."/>
            <person name="Guhlin J."/>
            <person name="McLaughlin G.M."/>
            <person name="Permina E."/>
            <person name="Stockwell P."/>
            <person name="Gilligan J."/>
            <person name="Le Lec M.F."/>
            <person name="Gruber M.A.M."/>
            <person name="Quinn O."/>
            <person name="Lovegrove M."/>
            <person name="Duncan E.J."/>
            <person name="Remnant E.J."/>
            <person name="Van Eeckhoven J."/>
            <person name="Graham B."/>
            <person name="Knapp R.A."/>
            <person name="Langford K.W."/>
            <person name="Kronenberg Z."/>
            <person name="Press M.O."/>
            <person name="Eacker S.M."/>
            <person name="Wilson-Rankin E.E."/>
            <person name="Purcell J."/>
            <person name="Lester P.J."/>
            <person name="Dearden P.K."/>
        </authorList>
    </citation>
    <scope>NUCLEOTIDE SEQUENCE</scope>
    <source>
        <strain evidence="2">Volc-1</strain>
    </source>
</reference>
<organism evidence="2 3">
    <name type="scientific">Vespula pensylvanica</name>
    <name type="common">Western yellow jacket</name>
    <name type="synonym">Wasp</name>
    <dbReference type="NCBI Taxonomy" id="30213"/>
    <lineage>
        <taxon>Eukaryota</taxon>
        <taxon>Metazoa</taxon>
        <taxon>Ecdysozoa</taxon>
        <taxon>Arthropoda</taxon>
        <taxon>Hexapoda</taxon>
        <taxon>Insecta</taxon>
        <taxon>Pterygota</taxon>
        <taxon>Neoptera</taxon>
        <taxon>Endopterygota</taxon>
        <taxon>Hymenoptera</taxon>
        <taxon>Apocrita</taxon>
        <taxon>Aculeata</taxon>
        <taxon>Vespoidea</taxon>
        <taxon>Vespidae</taxon>
        <taxon>Vespinae</taxon>
        <taxon>Vespula</taxon>
    </lineage>
</organism>
<comment type="caution">
    <text evidence="2">The sequence shown here is derived from an EMBL/GenBank/DDBJ whole genome shotgun (WGS) entry which is preliminary data.</text>
</comment>
<dbReference type="EMBL" id="JACSDY010000133">
    <property type="protein sequence ID" value="KAF7380324.1"/>
    <property type="molecule type" value="Genomic_DNA"/>
</dbReference>
<evidence type="ECO:0000313" key="3">
    <source>
        <dbReference type="Proteomes" id="UP000600918"/>
    </source>
</evidence>
<keyword evidence="3" id="KW-1185">Reference proteome</keyword>
<dbReference type="AlphaFoldDB" id="A0A834J4J7"/>
<feature type="region of interest" description="Disordered" evidence="1">
    <location>
        <begin position="17"/>
        <end position="38"/>
    </location>
</feature>
<evidence type="ECO:0000313" key="2">
    <source>
        <dbReference type="EMBL" id="KAF7380324.1"/>
    </source>
</evidence>
<sequence>MGPRSLQSSRRAFYAPFCQSGSDPLEPRYNAPRGTGPGNWKAPVAPSMPYLLRLDLTNRSRDITIYLEQRKKKFSVTIFFAEIIAHRGTGPESLESSRCGYYALFSSSGSA</sequence>
<accession>A0A834J4J7</accession>
<protein>
    <submittedName>
        <fullName evidence="2">Uncharacterized protein</fullName>
    </submittedName>
</protein>
<evidence type="ECO:0000256" key="1">
    <source>
        <dbReference type="SAM" id="MobiDB-lite"/>
    </source>
</evidence>
<dbReference type="Proteomes" id="UP000600918">
    <property type="component" value="Unassembled WGS sequence"/>
</dbReference>
<gene>
    <name evidence="2" type="ORF">H0235_018485</name>
</gene>
<name>A0A834J4J7_VESPE</name>